<reference evidence="5 6" key="1">
    <citation type="submission" date="2020-04" db="EMBL/GenBank/DDBJ databases">
        <title>Perkinsus chesapeaki whole genome sequence.</title>
        <authorList>
            <person name="Bogema D.R."/>
        </authorList>
    </citation>
    <scope>NUCLEOTIDE SEQUENCE [LARGE SCALE GENOMIC DNA]</scope>
    <source>
        <strain evidence="5">ATCC PRA-425</strain>
    </source>
</reference>
<dbReference type="OrthoDB" id="439792at2759"/>
<accession>A0A7J6LXT1</accession>
<feature type="compositionally biased region" description="Acidic residues" evidence="4">
    <location>
        <begin position="709"/>
        <end position="723"/>
    </location>
</feature>
<proteinExistence type="predicted"/>
<keyword evidence="6" id="KW-1185">Reference proteome</keyword>
<protein>
    <recommendedName>
        <fullName evidence="7">Adenylate kinase</fullName>
    </recommendedName>
</protein>
<dbReference type="Gene3D" id="3.40.50.300">
    <property type="entry name" value="P-loop containing nucleotide triphosphate hydrolases"/>
    <property type="match status" value="1"/>
</dbReference>
<dbReference type="PANTHER" id="PTHR23359">
    <property type="entry name" value="NUCLEOTIDE KINASE"/>
    <property type="match status" value="1"/>
</dbReference>
<feature type="compositionally biased region" description="Acidic residues" evidence="4">
    <location>
        <begin position="1028"/>
        <end position="1066"/>
    </location>
</feature>
<feature type="region of interest" description="Disordered" evidence="4">
    <location>
        <begin position="699"/>
        <end position="735"/>
    </location>
</feature>
<keyword evidence="2" id="KW-0547">Nucleotide-binding</keyword>
<evidence type="ECO:0000256" key="3">
    <source>
        <dbReference type="ARBA" id="ARBA00022777"/>
    </source>
</evidence>
<dbReference type="InterPro" id="IPR027417">
    <property type="entry name" value="P-loop_NTPase"/>
</dbReference>
<keyword evidence="3" id="KW-0418">Kinase</keyword>
<dbReference type="Proteomes" id="UP000591131">
    <property type="component" value="Unassembled WGS sequence"/>
</dbReference>
<feature type="compositionally biased region" description="Basic and acidic residues" evidence="4">
    <location>
        <begin position="699"/>
        <end position="708"/>
    </location>
</feature>
<dbReference type="GO" id="GO:0006139">
    <property type="term" value="P:nucleobase-containing compound metabolic process"/>
    <property type="evidence" value="ECO:0007669"/>
    <property type="project" value="InterPro"/>
</dbReference>
<dbReference type="InterPro" id="IPR000850">
    <property type="entry name" value="Adenylat/UMP-CMP_kin"/>
</dbReference>
<name>A0A7J6LXT1_PERCH</name>
<dbReference type="EMBL" id="JAAPAO010000297">
    <property type="protein sequence ID" value="KAF4664093.1"/>
    <property type="molecule type" value="Genomic_DNA"/>
</dbReference>
<organism evidence="5 6">
    <name type="scientific">Perkinsus chesapeaki</name>
    <name type="common">Clam parasite</name>
    <name type="synonym">Perkinsus andrewsi</name>
    <dbReference type="NCBI Taxonomy" id="330153"/>
    <lineage>
        <taxon>Eukaryota</taxon>
        <taxon>Sar</taxon>
        <taxon>Alveolata</taxon>
        <taxon>Perkinsozoa</taxon>
        <taxon>Perkinsea</taxon>
        <taxon>Perkinsida</taxon>
        <taxon>Perkinsidae</taxon>
        <taxon>Perkinsus</taxon>
    </lineage>
</organism>
<dbReference type="GO" id="GO:0005524">
    <property type="term" value="F:ATP binding"/>
    <property type="evidence" value="ECO:0007669"/>
    <property type="project" value="InterPro"/>
</dbReference>
<evidence type="ECO:0000256" key="1">
    <source>
        <dbReference type="ARBA" id="ARBA00022679"/>
    </source>
</evidence>
<evidence type="ECO:0000313" key="6">
    <source>
        <dbReference type="Proteomes" id="UP000591131"/>
    </source>
</evidence>
<feature type="compositionally biased region" description="Basic and acidic residues" evidence="4">
    <location>
        <begin position="1008"/>
        <end position="1027"/>
    </location>
</feature>
<evidence type="ECO:0008006" key="7">
    <source>
        <dbReference type="Google" id="ProtNLM"/>
    </source>
</evidence>
<dbReference type="GO" id="GO:0019205">
    <property type="term" value="F:nucleobase-containing compound kinase activity"/>
    <property type="evidence" value="ECO:0007669"/>
    <property type="project" value="InterPro"/>
</dbReference>
<comment type="caution">
    <text evidence="5">The sequence shown here is derived from an EMBL/GenBank/DDBJ whole genome shotgun (WGS) entry which is preliminary data.</text>
</comment>
<sequence length="1836" mass="203506">MAQTEIDLITDGDEGMVIDYAIFSRWLRDVVKAWTPSGQEPAQLLEKIQNKVASAPQASTLMEQPSLLADPMAVEPFFWAEEAFVEECSSELLSTAHKAAVELRRRVAEVENPDRHRALIRFGEVHQGHTGEDKDAIERSDHQEIAVVASLTLVKLAREASGVKEVEGRDVGPSVELLAMSSRMCAAPGALLKSDEEPLFGVCRTTVERVCRLLATGPNGLQLISPKYTLEVAMATPSNLRTPLQRWAAEELQKGEELTLKIVLDCMLEMICRSARCQQIGFVMEIPEPMDAEQAVVIRQWMAEVQELSKKDTLEVDRMFMPPSGGERGEEVEVGKSDWPTPNPLALVWPTVQHICIDLAGEGGVVVDRDTGGEVTSRDIQRSKAMLEDIKLRMRRAEENPDDDEVPAEVDEEVQRALSGRWMEVPEEGFTGLDEATDTLEAIAKEYFMDTVKNDIFTCLDLHRGGHWLGSGHESEAWQLIERLANATEAAAVALEIGDVPDGVGIVDDGGVVINSDGHDEWQLAEQVKVMTSTLAGESPVGMPEPLDGGGREPRDLLRMGYDEEGGEAGRLSRFWSQYRQHCPVAYVDDGVIVEGEVEYAVSWAEVVFMCSSGERRKQFMRNPRKYASAIPSFSAAGRKMGVAVVGCRLAGKRTLAKALVDKIGGVKVIERHGEGWWMEEAAGQLEVSENIKVLEEWRERKDNRPEGEGEEEESAKQDEEEGLPPPEGLKGPASHYLLVGPSRVDIDNWREKVGMKIAMVILLDEEDDDKVLDIIKGRMSVRKEEEDGQQQQEEEEDAMEKRSIDEEIIAELSAARDLSTALGVRVIRLSMVRSVDELTKTVVDDIDPFIRDRVDDEKVCEGVPEPWLPSEEMPGPHPLSSFIKYSPLCGPYCPVTLIDDNWLFPGQVRPGEGDAQWVSVNGRIIGMADGETKDKFVSKVEACMTSLRERWSEGGSLAVPPCRVMVIGAEGTGVNDICRRLGEEGGMEVIRLQDRYRRVMEEMMKDKRERIEDDRKAKKRQQQQEKEEADGSEGEEQGQGEGEPPEDLPEGQEEEEPIPPPTDEEMQELRRGAFLKVLPPTLGPCVIDATWMKTTEEEEGGGGSTLEELMVGCRRLPEAAVVLSGSASDAVAACLDLKKIDEEAGKELERKREERAKRMEERERLLALPEPPEDIPEIEDEIEEPEERPSEVAKREFLERQEKAIVGISETVVCLKRMGVPVTEIGSGGLAFRHTRHALRGHVFSRDRRNLIFKHVCLPISMSEVEAGLRSGRVGLSEAFGRADVNNIDKAGEEAVLVDNRIIYMSSKPEDLLVSPLPLLHSNPSPRPSQRRDTPYRIVVVGPPLAGMTSVARQIAELTGAVYLHPAEVLESVDRSGLLGPLLEGLSHGEASSPETVAKALKVRLERADCRGRGWVVDGYPLEASQLSYLSEVYGIEPQLVVVLELNRTEFEMRKEKALSGQAAAAVMVNEDLLEAHWTIWAEGPSMGIPAYLMAKYNGMERLMVVDARRATGAVANVVMRRCDEMVAASNCYKRHARGSGASPMPIGIGRYVLEGMMEDGHTAELAKGKVCPVTYSKLEAMVIGKVPVEYNGRLYWIDDKGSYLSQFIDNPEEFVGDNNAYAKSPGPPRLVADSSHPLEFDGCCVVTLANTGQAWRECEFDKVIFDGRRYCLAHRAALAAFRRTPVQFIEQARGRAEVEGRNDEEKYPHFGTGNTIPIEDTIKYLKSSVSDQLLKAVQEVGERRPLVPGKGPRESALIYLAAYLKANNPLTLKASYLAEERRQALQSIREASTEPGLVTDMERRLERGATRRPSLTVEKFDDVFLRGLSGGTAA</sequence>
<feature type="region of interest" description="Disordered" evidence="4">
    <location>
        <begin position="1008"/>
        <end position="1066"/>
    </location>
</feature>
<gene>
    <name evidence="5" type="ORF">FOL47_005298</name>
</gene>
<evidence type="ECO:0000256" key="2">
    <source>
        <dbReference type="ARBA" id="ARBA00022741"/>
    </source>
</evidence>
<evidence type="ECO:0000256" key="4">
    <source>
        <dbReference type="SAM" id="MobiDB-lite"/>
    </source>
</evidence>
<dbReference type="SUPFAM" id="SSF52540">
    <property type="entry name" value="P-loop containing nucleoside triphosphate hydrolases"/>
    <property type="match status" value="1"/>
</dbReference>
<evidence type="ECO:0000313" key="5">
    <source>
        <dbReference type="EMBL" id="KAF4664093.1"/>
    </source>
</evidence>
<keyword evidence="1" id="KW-0808">Transferase</keyword>